<sequence>MAVDPGTGPTLTDLLLRVARQDRTAFALFYEQTSKRVYGLARRVLVDADLAALAT</sequence>
<reference evidence="1 2" key="1">
    <citation type="submission" date="2017-11" db="EMBL/GenBank/DDBJ databases">
        <title>Draft genome of Arthrobacter agilis strain UMCV2, a plant growth-promoting rhizobacterium and biocontrol capacity of phytopathogenic fungi.</title>
        <authorList>
            <person name="Martinez-Camara R."/>
            <person name="Santoyo G."/>
            <person name="Moreno-Hagelsieb G."/>
            <person name="Valencia-Cantero E."/>
        </authorList>
    </citation>
    <scope>NUCLEOTIDE SEQUENCE [LARGE SCALE GENOMIC DNA]</scope>
    <source>
        <strain evidence="1 2">UMCV2</strain>
    </source>
</reference>
<dbReference type="AlphaFoldDB" id="A0A2L0UIJ8"/>
<proteinExistence type="predicted"/>
<organism evidence="1 2">
    <name type="scientific">Arthrobacter agilis</name>
    <dbReference type="NCBI Taxonomy" id="37921"/>
    <lineage>
        <taxon>Bacteria</taxon>
        <taxon>Bacillati</taxon>
        <taxon>Actinomycetota</taxon>
        <taxon>Actinomycetes</taxon>
        <taxon>Micrococcales</taxon>
        <taxon>Micrococcaceae</taxon>
        <taxon>Arthrobacter</taxon>
    </lineage>
</organism>
<dbReference type="GO" id="GO:0006352">
    <property type="term" value="P:DNA-templated transcription initiation"/>
    <property type="evidence" value="ECO:0007669"/>
    <property type="project" value="InterPro"/>
</dbReference>
<protein>
    <submittedName>
        <fullName evidence="1">RNA polymerase subunit sigma</fullName>
    </submittedName>
</protein>
<feature type="non-terminal residue" evidence="1">
    <location>
        <position position="55"/>
    </location>
</feature>
<dbReference type="SUPFAM" id="SSF88946">
    <property type="entry name" value="Sigma2 domain of RNA polymerase sigma factors"/>
    <property type="match status" value="1"/>
</dbReference>
<dbReference type="Gene3D" id="1.10.1740.10">
    <property type="match status" value="1"/>
</dbReference>
<accession>A0A2L0UIJ8</accession>
<evidence type="ECO:0000313" key="2">
    <source>
        <dbReference type="Proteomes" id="UP000239187"/>
    </source>
</evidence>
<dbReference type="Proteomes" id="UP000239187">
    <property type="component" value="Chromosome"/>
</dbReference>
<dbReference type="EMBL" id="CP024915">
    <property type="protein sequence ID" value="AUZ89059.1"/>
    <property type="molecule type" value="Genomic_DNA"/>
</dbReference>
<evidence type="ECO:0000313" key="1">
    <source>
        <dbReference type="EMBL" id="AUZ89059.1"/>
    </source>
</evidence>
<dbReference type="InterPro" id="IPR013325">
    <property type="entry name" value="RNA_pol_sigma_r2"/>
</dbReference>
<name>A0A2L0UIJ8_9MICC</name>
<gene>
    <name evidence="1" type="ORF">CVO76_16520</name>
</gene>
<dbReference type="GO" id="GO:0003700">
    <property type="term" value="F:DNA-binding transcription factor activity"/>
    <property type="evidence" value="ECO:0007669"/>
    <property type="project" value="InterPro"/>
</dbReference>